<evidence type="ECO:0000313" key="3">
    <source>
        <dbReference type="Proteomes" id="UP001178461"/>
    </source>
</evidence>
<keyword evidence="1" id="KW-0812">Transmembrane</keyword>
<keyword evidence="3" id="KW-1185">Reference proteome</keyword>
<reference evidence="2" key="1">
    <citation type="submission" date="2022-12" db="EMBL/GenBank/DDBJ databases">
        <authorList>
            <person name="Alioto T."/>
            <person name="Alioto T."/>
            <person name="Gomez Garrido J."/>
        </authorList>
    </citation>
    <scope>NUCLEOTIDE SEQUENCE</scope>
</reference>
<protein>
    <submittedName>
        <fullName evidence="2">Uncharacterized protein</fullName>
    </submittedName>
</protein>
<sequence>MVLRGGGGGGARRLLLLALWPPPTSPSVLRLWLLLLGLLLLAALGHAWTYREEPEESDREVCSKSKVATTKYPCLKPSGELATCFRSVRAAGRPLARLPLAAAAAATPRGRSEGAARAFARGYLRR</sequence>
<gene>
    <name evidence="2" type="ORF">PODLI_1B015362</name>
</gene>
<dbReference type="Proteomes" id="UP001178461">
    <property type="component" value="Chromosome 11"/>
</dbReference>
<evidence type="ECO:0000313" key="2">
    <source>
        <dbReference type="EMBL" id="CAI5787731.1"/>
    </source>
</evidence>
<dbReference type="AlphaFoldDB" id="A0AA35L0P2"/>
<proteinExistence type="predicted"/>
<evidence type="ECO:0000256" key="1">
    <source>
        <dbReference type="SAM" id="Phobius"/>
    </source>
</evidence>
<organism evidence="2 3">
    <name type="scientific">Podarcis lilfordi</name>
    <name type="common">Lilford's wall lizard</name>
    <dbReference type="NCBI Taxonomy" id="74358"/>
    <lineage>
        <taxon>Eukaryota</taxon>
        <taxon>Metazoa</taxon>
        <taxon>Chordata</taxon>
        <taxon>Craniata</taxon>
        <taxon>Vertebrata</taxon>
        <taxon>Euteleostomi</taxon>
        <taxon>Lepidosauria</taxon>
        <taxon>Squamata</taxon>
        <taxon>Bifurcata</taxon>
        <taxon>Unidentata</taxon>
        <taxon>Episquamata</taxon>
        <taxon>Laterata</taxon>
        <taxon>Lacertibaenia</taxon>
        <taxon>Lacertidae</taxon>
        <taxon>Podarcis</taxon>
    </lineage>
</organism>
<keyword evidence="1" id="KW-1133">Transmembrane helix</keyword>
<name>A0AA35L0P2_9SAUR</name>
<keyword evidence="1" id="KW-0472">Membrane</keyword>
<dbReference type="EMBL" id="OX395136">
    <property type="protein sequence ID" value="CAI5787731.1"/>
    <property type="molecule type" value="Genomic_DNA"/>
</dbReference>
<feature type="transmembrane region" description="Helical" evidence="1">
    <location>
        <begin position="29"/>
        <end position="50"/>
    </location>
</feature>
<accession>A0AA35L0P2</accession>